<evidence type="ECO:0000256" key="1">
    <source>
        <dbReference type="ARBA" id="ARBA00023002"/>
    </source>
</evidence>
<keyword evidence="1" id="KW-0560">Oxidoreductase</keyword>
<keyword evidence="6" id="KW-1185">Reference proteome</keyword>
<dbReference type="RefSeq" id="WP_206050529.1">
    <property type="nucleotide sequence ID" value="NZ_JAMHJO010000003.1"/>
</dbReference>
<dbReference type="Gene3D" id="3.40.30.10">
    <property type="entry name" value="Glutaredoxin"/>
    <property type="match status" value="1"/>
</dbReference>
<dbReference type="PANTHER" id="PTHR43110">
    <property type="entry name" value="THIOL PEROXIDASE"/>
    <property type="match status" value="1"/>
</dbReference>
<evidence type="ECO:0000259" key="4">
    <source>
        <dbReference type="PROSITE" id="PS51352"/>
    </source>
</evidence>
<dbReference type="PROSITE" id="PS51352">
    <property type="entry name" value="THIOREDOXIN_2"/>
    <property type="match status" value="1"/>
</dbReference>
<dbReference type="InterPro" id="IPR000866">
    <property type="entry name" value="AhpC/TSA"/>
</dbReference>
<dbReference type="InterPro" id="IPR024706">
    <property type="entry name" value="Peroxiredoxin_AhpC-typ"/>
</dbReference>
<evidence type="ECO:0000256" key="2">
    <source>
        <dbReference type="ARBA" id="ARBA00023284"/>
    </source>
</evidence>
<feature type="active site" description="Cysteine sulfenic acid (-SOH) intermediate; for peroxidase activity" evidence="3">
    <location>
        <position position="45"/>
    </location>
</feature>
<dbReference type="SUPFAM" id="SSF52833">
    <property type="entry name" value="Thioredoxin-like"/>
    <property type="match status" value="1"/>
</dbReference>
<dbReference type="AlphaFoldDB" id="A0AA45C7T4"/>
<evidence type="ECO:0000256" key="3">
    <source>
        <dbReference type="PIRSR" id="PIRSR000239-1"/>
    </source>
</evidence>
<dbReference type="InterPro" id="IPR050455">
    <property type="entry name" value="Tpx_Peroxidase_subfamily"/>
</dbReference>
<dbReference type="GO" id="GO:0016209">
    <property type="term" value="F:antioxidant activity"/>
    <property type="evidence" value="ECO:0007669"/>
    <property type="project" value="InterPro"/>
</dbReference>
<dbReference type="InterPro" id="IPR013766">
    <property type="entry name" value="Thioredoxin_domain"/>
</dbReference>
<dbReference type="Pfam" id="PF00578">
    <property type="entry name" value="AhpC-TSA"/>
    <property type="match status" value="1"/>
</dbReference>
<comment type="caution">
    <text evidence="5">The sequence shown here is derived from an EMBL/GenBank/DDBJ whole genome shotgun (WGS) entry which is preliminary data.</text>
</comment>
<dbReference type="PIRSF" id="PIRSF000239">
    <property type="entry name" value="AHPC"/>
    <property type="match status" value="1"/>
</dbReference>
<dbReference type="EMBL" id="QGGI01000005">
    <property type="protein sequence ID" value="PWJ95497.1"/>
    <property type="molecule type" value="Genomic_DNA"/>
</dbReference>
<reference evidence="5 6" key="1">
    <citation type="submission" date="2018-05" db="EMBL/GenBank/DDBJ databases">
        <title>Genomic Encyclopedia of Type Strains, Phase IV (KMG-IV): sequencing the most valuable type-strain genomes for metagenomic binning, comparative biology and taxonomic classification.</title>
        <authorList>
            <person name="Goeker M."/>
        </authorList>
    </citation>
    <scope>NUCLEOTIDE SEQUENCE [LARGE SCALE GENOMIC DNA]</scope>
    <source>
        <strain evidence="5 6">DSM 24906</strain>
    </source>
</reference>
<feature type="domain" description="Thioredoxin" evidence="4">
    <location>
        <begin position="3"/>
        <end position="151"/>
    </location>
</feature>
<evidence type="ECO:0000313" key="6">
    <source>
        <dbReference type="Proteomes" id="UP000245921"/>
    </source>
</evidence>
<protein>
    <submittedName>
        <fullName evidence="5">Peroxiredoxin</fullName>
    </submittedName>
</protein>
<dbReference type="InterPro" id="IPR036249">
    <property type="entry name" value="Thioredoxin-like_sf"/>
</dbReference>
<dbReference type="PANTHER" id="PTHR43110:SF1">
    <property type="entry name" value="THIOL PEROXIDASE"/>
    <property type="match status" value="1"/>
</dbReference>
<name>A0AA45C7T4_9BACT</name>
<keyword evidence="2" id="KW-0676">Redox-active center</keyword>
<sequence>MELKIGEKAPNFKILDQDEKIFELNDFKGKKILLSFHPFAWTPVCETQMKNLDIKHDEFENYNVIPIGISVDSAPCKAAWGKELKLKKLKLGSDFWPHGKIGKDYNLFFDEKGFDKRANVLIDEDGKVIWMKEYELLEQPNLSEIFDFLKK</sequence>
<proteinExistence type="predicted"/>
<organism evidence="5 6">
    <name type="scientific">Oceanotoga teriensis</name>
    <dbReference type="NCBI Taxonomy" id="515440"/>
    <lineage>
        <taxon>Bacteria</taxon>
        <taxon>Thermotogati</taxon>
        <taxon>Thermotogota</taxon>
        <taxon>Thermotogae</taxon>
        <taxon>Petrotogales</taxon>
        <taxon>Petrotogaceae</taxon>
        <taxon>Oceanotoga</taxon>
    </lineage>
</organism>
<gene>
    <name evidence="5" type="ORF">C7380_105127</name>
</gene>
<dbReference type="GO" id="GO:0016491">
    <property type="term" value="F:oxidoreductase activity"/>
    <property type="evidence" value="ECO:0007669"/>
    <property type="project" value="UniProtKB-KW"/>
</dbReference>
<evidence type="ECO:0000313" key="5">
    <source>
        <dbReference type="EMBL" id="PWJ95497.1"/>
    </source>
</evidence>
<accession>A0AA45C7T4</accession>
<dbReference type="Proteomes" id="UP000245921">
    <property type="component" value="Unassembled WGS sequence"/>
</dbReference>